<dbReference type="PANTHER" id="PTHR47123">
    <property type="entry name" value="F-BOX PROTEIN SKIP23"/>
    <property type="match status" value="1"/>
</dbReference>
<organism evidence="1 2">
    <name type="scientific">Quillaja saponaria</name>
    <name type="common">Soap bark tree</name>
    <dbReference type="NCBI Taxonomy" id="32244"/>
    <lineage>
        <taxon>Eukaryota</taxon>
        <taxon>Viridiplantae</taxon>
        <taxon>Streptophyta</taxon>
        <taxon>Embryophyta</taxon>
        <taxon>Tracheophyta</taxon>
        <taxon>Spermatophyta</taxon>
        <taxon>Magnoliopsida</taxon>
        <taxon>eudicotyledons</taxon>
        <taxon>Gunneridae</taxon>
        <taxon>Pentapetalae</taxon>
        <taxon>rosids</taxon>
        <taxon>fabids</taxon>
        <taxon>Fabales</taxon>
        <taxon>Quillajaceae</taxon>
        <taxon>Quillaja</taxon>
    </lineage>
</organism>
<accession>A0AAD7KQR4</accession>
<reference evidence="1" key="1">
    <citation type="journal article" date="2023" name="Science">
        <title>Elucidation of the pathway for biosynthesis of saponin adjuvants from the soapbark tree.</title>
        <authorList>
            <person name="Reed J."/>
            <person name="Orme A."/>
            <person name="El-Demerdash A."/>
            <person name="Owen C."/>
            <person name="Martin L.B.B."/>
            <person name="Misra R.C."/>
            <person name="Kikuchi S."/>
            <person name="Rejzek M."/>
            <person name="Martin A.C."/>
            <person name="Harkess A."/>
            <person name="Leebens-Mack J."/>
            <person name="Louveau T."/>
            <person name="Stephenson M.J."/>
            <person name="Osbourn A."/>
        </authorList>
    </citation>
    <scope>NUCLEOTIDE SEQUENCE</scope>
    <source>
        <strain evidence="1">S10</strain>
    </source>
</reference>
<proteinExistence type="predicted"/>
<gene>
    <name evidence="1" type="ORF">O6P43_033550</name>
</gene>
<evidence type="ECO:0000313" key="1">
    <source>
        <dbReference type="EMBL" id="KAJ7944092.1"/>
    </source>
</evidence>
<keyword evidence="2" id="KW-1185">Reference proteome</keyword>
<dbReference type="Proteomes" id="UP001163823">
    <property type="component" value="Chromosome 14"/>
</dbReference>
<name>A0AAD7KQR4_QUISA</name>
<dbReference type="KEGG" id="qsa:O6P43_033550"/>
<sequence>MVQSSERLLADIGNRLDSRTEVLYFRGVCTTWRDSDPPPKTSSIPQSLELPFPISPNPALNPKHNAHCTLIESTVYCIQPLNETSDTRRKKTSKSWLVNIEYSEEVGKVRYKDPLSQFKNQNLSGKVLNWLDYKVFEVSKVYSLRFVGTGKNPESEMGSIVKVVVSNDPFWVLWLFMLMGNLVFGK</sequence>
<dbReference type="PANTHER" id="PTHR47123:SF3">
    <property type="entry name" value="DUF295 DOMAIN-CONTAINING PROTEIN"/>
    <property type="match status" value="1"/>
</dbReference>
<dbReference type="AlphaFoldDB" id="A0AAD7KQR4"/>
<dbReference type="InterPro" id="IPR051304">
    <property type="entry name" value="SCF_F-box_domain"/>
</dbReference>
<comment type="caution">
    <text evidence="1">The sequence shown here is derived from an EMBL/GenBank/DDBJ whole genome shotgun (WGS) entry which is preliminary data.</text>
</comment>
<dbReference type="EMBL" id="JARAOO010000014">
    <property type="protein sequence ID" value="KAJ7944092.1"/>
    <property type="molecule type" value="Genomic_DNA"/>
</dbReference>
<protein>
    <submittedName>
        <fullName evidence="1">F-box protein</fullName>
    </submittedName>
</protein>
<evidence type="ECO:0000313" key="2">
    <source>
        <dbReference type="Proteomes" id="UP001163823"/>
    </source>
</evidence>